<feature type="signal peptide" evidence="1">
    <location>
        <begin position="1"/>
        <end position="21"/>
    </location>
</feature>
<sequence length="115" mass="12852">MVNTKVFLLLTVVAFSGLSEAVRGPEPLLYRISRQAINPPTEGPVVDTTTSGTYVAITPDTDVATVAPDTKQQGIVEKIYSYFFDNHIELLLQYYAIRLIIQVLIQRYFGSWIGL</sequence>
<name>A0AAV6V8A0_9ARAC</name>
<protein>
    <submittedName>
        <fullName evidence="2">Uncharacterized protein</fullName>
    </submittedName>
</protein>
<proteinExistence type="predicted"/>
<dbReference type="Proteomes" id="UP000827092">
    <property type="component" value="Unassembled WGS sequence"/>
</dbReference>
<keyword evidence="3" id="KW-1185">Reference proteome</keyword>
<dbReference type="AlphaFoldDB" id="A0AAV6V8A0"/>
<organism evidence="2 3">
    <name type="scientific">Oedothorax gibbosus</name>
    <dbReference type="NCBI Taxonomy" id="931172"/>
    <lineage>
        <taxon>Eukaryota</taxon>
        <taxon>Metazoa</taxon>
        <taxon>Ecdysozoa</taxon>
        <taxon>Arthropoda</taxon>
        <taxon>Chelicerata</taxon>
        <taxon>Arachnida</taxon>
        <taxon>Araneae</taxon>
        <taxon>Araneomorphae</taxon>
        <taxon>Entelegynae</taxon>
        <taxon>Araneoidea</taxon>
        <taxon>Linyphiidae</taxon>
        <taxon>Erigoninae</taxon>
        <taxon>Oedothorax</taxon>
    </lineage>
</organism>
<evidence type="ECO:0000313" key="3">
    <source>
        <dbReference type="Proteomes" id="UP000827092"/>
    </source>
</evidence>
<feature type="chain" id="PRO_5043585811" evidence="1">
    <location>
        <begin position="22"/>
        <end position="115"/>
    </location>
</feature>
<reference evidence="2 3" key="1">
    <citation type="journal article" date="2022" name="Nat. Ecol. Evol.">
        <title>A masculinizing supergene underlies an exaggerated male reproductive morph in a spider.</title>
        <authorList>
            <person name="Hendrickx F."/>
            <person name="De Corte Z."/>
            <person name="Sonet G."/>
            <person name="Van Belleghem S.M."/>
            <person name="Kostlbacher S."/>
            <person name="Vangestel C."/>
        </authorList>
    </citation>
    <scope>NUCLEOTIDE SEQUENCE [LARGE SCALE GENOMIC DNA]</scope>
    <source>
        <strain evidence="2">W744_W776</strain>
    </source>
</reference>
<gene>
    <name evidence="2" type="ORF">JTE90_007753</name>
</gene>
<evidence type="ECO:0000313" key="2">
    <source>
        <dbReference type="EMBL" id="KAG8191958.1"/>
    </source>
</evidence>
<comment type="caution">
    <text evidence="2">The sequence shown here is derived from an EMBL/GenBank/DDBJ whole genome shotgun (WGS) entry which is preliminary data.</text>
</comment>
<evidence type="ECO:0000256" key="1">
    <source>
        <dbReference type="SAM" id="SignalP"/>
    </source>
</evidence>
<dbReference type="EMBL" id="JAFNEN010000149">
    <property type="protein sequence ID" value="KAG8191958.1"/>
    <property type="molecule type" value="Genomic_DNA"/>
</dbReference>
<accession>A0AAV6V8A0</accession>
<keyword evidence="1" id="KW-0732">Signal</keyword>